<feature type="transmembrane region" description="Helical" evidence="1">
    <location>
        <begin position="35"/>
        <end position="53"/>
    </location>
</feature>
<reference evidence="3 5" key="2">
    <citation type="submission" date="2015-08" db="EMBL/GenBank/DDBJ databases">
        <title>Enterococcus genome sequence.</title>
        <authorList>
            <person name="Acedo J.Z."/>
            <person name="Vederas J.C."/>
        </authorList>
    </citation>
    <scope>NUCLEOTIDE SEQUENCE [LARGE SCALE GENOMIC DNA]</scope>
    <source>
        <strain evidence="3 5">49</strain>
    </source>
</reference>
<proteinExistence type="predicted"/>
<evidence type="ECO:0000313" key="3">
    <source>
        <dbReference type="EMBL" id="PAB02115.1"/>
    </source>
</evidence>
<accession>A0A1L8R992</accession>
<name>A0A1L8R992_9ENTE</name>
<dbReference type="OrthoDB" id="2192873at2"/>
<keyword evidence="1" id="KW-0472">Membrane</keyword>
<keyword evidence="1" id="KW-0812">Transmembrane</keyword>
<evidence type="ECO:0000256" key="1">
    <source>
        <dbReference type="SAM" id="Phobius"/>
    </source>
</evidence>
<dbReference type="EMBL" id="JXKG01000002">
    <property type="protein sequence ID" value="OJG16313.1"/>
    <property type="molecule type" value="Genomic_DNA"/>
</dbReference>
<dbReference type="STRING" id="317010.RU96_GL001055"/>
<comment type="caution">
    <text evidence="2">The sequence shown here is derived from an EMBL/GenBank/DDBJ whole genome shotgun (WGS) entry which is preliminary data.</text>
</comment>
<evidence type="ECO:0000313" key="4">
    <source>
        <dbReference type="Proteomes" id="UP000182835"/>
    </source>
</evidence>
<dbReference type="AlphaFoldDB" id="A0A1L8R992"/>
<dbReference type="Proteomes" id="UP000216797">
    <property type="component" value="Unassembled WGS sequence"/>
</dbReference>
<sequence length="158" mass="18096">MTTFTILLFVFVVVLFAYLFLIEKEIVFKSRRKSTSFYLILLLGVGTIVMALLNPTTLDENMRRILAGLIILSFLMDAKGFAENHISVNAMDKKGIPYSEVERIVLLKTKNQVKVNFFRRGMRGPLFVLNEPLEEIVEFLATHLKEGTPIDILLDEKK</sequence>
<evidence type="ECO:0008006" key="6">
    <source>
        <dbReference type="Google" id="ProtNLM"/>
    </source>
</evidence>
<organism evidence="2 4">
    <name type="scientific">Enterococcus canintestini</name>
    <dbReference type="NCBI Taxonomy" id="317010"/>
    <lineage>
        <taxon>Bacteria</taxon>
        <taxon>Bacillati</taxon>
        <taxon>Bacillota</taxon>
        <taxon>Bacilli</taxon>
        <taxon>Lactobacillales</taxon>
        <taxon>Enterococcaceae</taxon>
        <taxon>Enterococcus</taxon>
    </lineage>
</organism>
<reference evidence="2 4" key="1">
    <citation type="submission" date="2014-12" db="EMBL/GenBank/DDBJ databases">
        <title>Draft genome sequences of 29 type strains of Enterococci.</title>
        <authorList>
            <person name="Zhong Z."/>
            <person name="Sun Z."/>
            <person name="Liu W."/>
            <person name="Zhang W."/>
            <person name="Zhang H."/>
        </authorList>
    </citation>
    <scope>NUCLEOTIDE SEQUENCE [LARGE SCALE GENOMIC DNA]</scope>
    <source>
        <strain evidence="2 4">DSM 21207</strain>
    </source>
</reference>
<protein>
    <recommendedName>
        <fullName evidence="6">DUF5673 domain-containing protein</fullName>
    </recommendedName>
</protein>
<dbReference type="RefSeq" id="WP_071863886.1">
    <property type="nucleotide sequence ID" value="NZ_JBHLVQ010000010.1"/>
</dbReference>
<keyword evidence="5" id="KW-1185">Reference proteome</keyword>
<feature type="transmembrane region" description="Helical" evidence="1">
    <location>
        <begin position="6"/>
        <end position="23"/>
    </location>
</feature>
<keyword evidence="1" id="KW-1133">Transmembrane helix</keyword>
<evidence type="ECO:0000313" key="5">
    <source>
        <dbReference type="Proteomes" id="UP000216797"/>
    </source>
</evidence>
<dbReference type="Proteomes" id="UP000182835">
    <property type="component" value="Unassembled WGS sequence"/>
</dbReference>
<gene>
    <name evidence="3" type="ORF">AKL21_00945</name>
    <name evidence="2" type="ORF">RU96_GL001055</name>
</gene>
<dbReference type="EMBL" id="LHUG01000001">
    <property type="protein sequence ID" value="PAB02115.1"/>
    <property type="molecule type" value="Genomic_DNA"/>
</dbReference>
<evidence type="ECO:0000313" key="2">
    <source>
        <dbReference type="EMBL" id="OJG16313.1"/>
    </source>
</evidence>